<feature type="signal peptide" evidence="2">
    <location>
        <begin position="1"/>
        <end position="27"/>
    </location>
</feature>
<name>A0A0G3BTI2_9BURK</name>
<sequence length="340" mass="34693">MLSRTHLNVRVCSRLLGIALAVAAASAAGAPAGTVYTANERDGSITRIELQSGAQQTTRLAVSPHNVQISPDGKRVLAVGVSSHAGHGGGGGAKGKLVVMEASSGSPEPVLLDAGDHPAHVVTDAAGARAFVSDSGANVVHVIDLASQRSIGQVATDRYPHGLRLSPDGKTLYVANMRGGTVSVIDVDSLKETQRIAVGKGPVQVGFSPDGARAFVSLSAENRLGIIDTSKGRLVKKVAVGSMPIQMDATPDGRRVYVANQGTSSKPADTVSVVDPVAGKVVATVTTDKGAHGVAMSKDGRYVFVTNIEAGTLSVIDTAVNQVVSTHRVGAGPNGVTYSE</sequence>
<dbReference type="InterPro" id="IPR051200">
    <property type="entry name" value="Host-pathogen_enzymatic-act"/>
</dbReference>
<dbReference type="OrthoDB" id="9774579at2"/>
<dbReference type="PANTHER" id="PTHR47197">
    <property type="entry name" value="PROTEIN NIRF"/>
    <property type="match status" value="1"/>
</dbReference>
<dbReference type="InterPro" id="IPR048433">
    <property type="entry name" value="YNCE-like_beta-prop"/>
</dbReference>
<keyword evidence="5" id="KW-1185">Reference proteome</keyword>
<dbReference type="STRING" id="413882.AAW51_4010"/>
<keyword evidence="1 2" id="KW-0732">Signal</keyword>
<dbReference type="Proteomes" id="UP000035352">
    <property type="component" value="Chromosome"/>
</dbReference>
<organism evidence="4 5">
    <name type="scientific">Caldimonas brevitalea</name>
    <dbReference type="NCBI Taxonomy" id="413882"/>
    <lineage>
        <taxon>Bacteria</taxon>
        <taxon>Pseudomonadati</taxon>
        <taxon>Pseudomonadota</taxon>
        <taxon>Betaproteobacteria</taxon>
        <taxon>Burkholderiales</taxon>
        <taxon>Sphaerotilaceae</taxon>
        <taxon>Caldimonas</taxon>
    </lineage>
</organism>
<evidence type="ECO:0000313" key="5">
    <source>
        <dbReference type="Proteomes" id="UP000035352"/>
    </source>
</evidence>
<dbReference type="NCBIfam" id="TIGR02276">
    <property type="entry name" value="beta_rpt_yvtn"/>
    <property type="match status" value="2"/>
</dbReference>
<accession>A0A0G3BTI2</accession>
<dbReference type="Pfam" id="PF21783">
    <property type="entry name" value="YNCE"/>
    <property type="match status" value="1"/>
</dbReference>
<dbReference type="KEGG" id="pbh:AAW51_4010"/>
<feature type="chain" id="PRO_5002551930" evidence="2">
    <location>
        <begin position="28"/>
        <end position="340"/>
    </location>
</feature>
<feature type="domain" description="YNCE-like beta-propeller" evidence="3">
    <location>
        <begin position="121"/>
        <end position="248"/>
    </location>
</feature>
<dbReference type="PANTHER" id="PTHR47197:SF3">
    <property type="entry name" value="DIHYDRO-HEME D1 DEHYDROGENASE"/>
    <property type="match status" value="1"/>
</dbReference>
<gene>
    <name evidence="4" type="ORF">AAW51_4010</name>
</gene>
<dbReference type="Gene3D" id="2.130.10.10">
    <property type="entry name" value="YVTN repeat-like/Quinoprotein amine dehydrogenase"/>
    <property type="match status" value="3"/>
</dbReference>
<dbReference type="PATRIC" id="fig|413882.6.peg.4185"/>
<protein>
    <submittedName>
        <fullName evidence="4">40-residue YVTN family beta-propeller repeat protein</fullName>
    </submittedName>
</protein>
<evidence type="ECO:0000256" key="2">
    <source>
        <dbReference type="SAM" id="SignalP"/>
    </source>
</evidence>
<evidence type="ECO:0000313" key="4">
    <source>
        <dbReference type="EMBL" id="AKJ30701.1"/>
    </source>
</evidence>
<proteinExistence type="predicted"/>
<dbReference type="SUPFAM" id="SSF51004">
    <property type="entry name" value="C-terminal (heme d1) domain of cytochrome cd1-nitrite reductase"/>
    <property type="match status" value="1"/>
</dbReference>
<reference evidence="4 5" key="1">
    <citation type="submission" date="2015-05" db="EMBL/GenBank/DDBJ databases">
        <authorList>
            <person name="Tang B."/>
            <person name="Yu Y."/>
        </authorList>
    </citation>
    <scope>NUCLEOTIDE SEQUENCE [LARGE SCALE GENOMIC DNA]</scope>
    <source>
        <strain evidence="4 5">DSM 7029</strain>
    </source>
</reference>
<dbReference type="AlphaFoldDB" id="A0A0G3BTI2"/>
<evidence type="ECO:0000256" key="1">
    <source>
        <dbReference type="ARBA" id="ARBA00022729"/>
    </source>
</evidence>
<evidence type="ECO:0000259" key="3">
    <source>
        <dbReference type="Pfam" id="PF21783"/>
    </source>
</evidence>
<dbReference type="InterPro" id="IPR011048">
    <property type="entry name" value="Haem_d1_sf"/>
</dbReference>
<dbReference type="InterPro" id="IPR011964">
    <property type="entry name" value="YVTN_b-propeller_repeat"/>
</dbReference>
<dbReference type="InterPro" id="IPR015943">
    <property type="entry name" value="WD40/YVTN_repeat-like_dom_sf"/>
</dbReference>
<dbReference type="EMBL" id="CP011371">
    <property type="protein sequence ID" value="AKJ30701.1"/>
    <property type="molecule type" value="Genomic_DNA"/>
</dbReference>